<proteinExistence type="predicted"/>
<dbReference type="Pfam" id="PF12833">
    <property type="entry name" value="HTH_18"/>
    <property type="match status" value="1"/>
</dbReference>
<keyword evidence="1" id="KW-0805">Transcription regulation</keyword>
<evidence type="ECO:0000313" key="5">
    <source>
        <dbReference type="EMBL" id="GKY89957.1"/>
    </source>
</evidence>
<feature type="domain" description="HTH araC/xylS-type" evidence="4">
    <location>
        <begin position="224"/>
        <end position="326"/>
    </location>
</feature>
<reference evidence="5" key="1">
    <citation type="journal article" date="2023" name="Int. J. Syst. Evol. Microbiol.">
        <title>Sinisalibacter aestuarii sp. nov., isolated from estuarine sediment of the Arakawa River.</title>
        <authorList>
            <person name="Arafat S.T."/>
            <person name="Hirano S."/>
            <person name="Sato A."/>
            <person name="Takeuchi K."/>
            <person name="Yasuda T."/>
            <person name="Terahara T."/>
            <person name="Hamada M."/>
            <person name="Kobayashi T."/>
        </authorList>
    </citation>
    <scope>NUCLEOTIDE SEQUENCE</scope>
    <source>
        <strain evidence="5">B-399</strain>
    </source>
</reference>
<accession>A0ABQ5LYB2</accession>
<dbReference type="PROSITE" id="PS01124">
    <property type="entry name" value="HTH_ARAC_FAMILY_2"/>
    <property type="match status" value="1"/>
</dbReference>
<sequence>MERRQISPGFVRDALRCLDAEGIDPAPLLDRAGIARDLSEPVSNLQYGALWRAIAAGIGDEFFGEGHRPMRPGSFALMGHAVLHAGNFERALRRALAFLDVVLDGPLGQLRIREGRAEIVLADPHGPRSAFAYRTYWLIVLGLMSWLVGRRIALARVEFSCEAPPNRSDYHQFFGAPVTFGQSECSLSFSTRYLSLPTIRSEEALARFLQGAPANILLRYRHDQDISGRVRAHLRATPFGQWPGFDALAATLSLSPATLRRRLRAEGQSYLTICDELRHTEARRLLTGTDRTIADIAMELGYAEPGAFHRAFRKWAGLTPGQLRRAEGKPSR</sequence>
<gene>
    <name evidence="5" type="ORF">STA1M1_38260</name>
</gene>
<dbReference type="SUPFAM" id="SSF46689">
    <property type="entry name" value="Homeodomain-like"/>
    <property type="match status" value="1"/>
</dbReference>
<dbReference type="Pfam" id="PF12625">
    <property type="entry name" value="Arabinose_bd"/>
    <property type="match status" value="1"/>
</dbReference>
<evidence type="ECO:0000259" key="4">
    <source>
        <dbReference type="PROSITE" id="PS01124"/>
    </source>
</evidence>
<organism evidence="5 6">
    <name type="scientific">Sinisalibacter aestuarii</name>
    <dbReference type="NCBI Taxonomy" id="2949426"/>
    <lineage>
        <taxon>Bacteria</taxon>
        <taxon>Pseudomonadati</taxon>
        <taxon>Pseudomonadota</taxon>
        <taxon>Alphaproteobacteria</taxon>
        <taxon>Rhodobacterales</taxon>
        <taxon>Roseobacteraceae</taxon>
        <taxon>Sinisalibacter</taxon>
    </lineage>
</organism>
<name>A0ABQ5LYB2_9RHOB</name>
<dbReference type="InterPro" id="IPR009057">
    <property type="entry name" value="Homeodomain-like_sf"/>
</dbReference>
<dbReference type="PANTHER" id="PTHR47894">
    <property type="entry name" value="HTH-TYPE TRANSCRIPTIONAL REGULATOR GADX"/>
    <property type="match status" value="1"/>
</dbReference>
<comment type="caution">
    <text evidence="5">The sequence shown here is derived from an EMBL/GenBank/DDBJ whole genome shotgun (WGS) entry which is preliminary data.</text>
</comment>
<evidence type="ECO:0000256" key="1">
    <source>
        <dbReference type="ARBA" id="ARBA00023015"/>
    </source>
</evidence>
<dbReference type="PRINTS" id="PR00032">
    <property type="entry name" value="HTHARAC"/>
</dbReference>
<dbReference type="SMART" id="SM00342">
    <property type="entry name" value="HTH_ARAC"/>
    <property type="match status" value="1"/>
</dbReference>
<keyword evidence="6" id="KW-1185">Reference proteome</keyword>
<keyword evidence="3" id="KW-0804">Transcription</keyword>
<evidence type="ECO:0000313" key="6">
    <source>
        <dbReference type="Proteomes" id="UP001144205"/>
    </source>
</evidence>
<dbReference type="InterPro" id="IPR032687">
    <property type="entry name" value="AraC-type_N"/>
</dbReference>
<dbReference type="RefSeq" id="WP_281843874.1">
    <property type="nucleotide sequence ID" value="NZ_BROH01000016.1"/>
</dbReference>
<dbReference type="InterPro" id="IPR020449">
    <property type="entry name" value="Tscrpt_reg_AraC-type_HTH"/>
</dbReference>
<keyword evidence="2" id="KW-0238">DNA-binding</keyword>
<dbReference type="EMBL" id="BROH01000016">
    <property type="protein sequence ID" value="GKY89957.1"/>
    <property type="molecule type" value="Genomic_DNA"/>
</dbReference>
<protein>
    <submittedName>
        <fullName evidence="5">AraC family transcriptional regulator</fullName>
    </submittedName>
</protein>
<dbReference type="PANTHER" id="PTHR47894:SF1">
    <property type="entry name" value="HTH-TYPE TRANSCRIPTIONAL REGULATOR VQSM"/>
    <property type="match status" value="1"/>
</dbReference>
<dbReference type="Proteomes" id="UP001144205">
    <property type="component" value="Unassembled WGS sequence"/>
</dbReference>
<evidence type="ECO:0000256" key="3">
    <source>
        <dbReference type="ARBA" id="ARBA00023163"/>
    </source>
</evidence>
<dbReference type="Gene3D" id="1.10.10.60">
    <property type="entry name" value="Homeodomain-like"/>
    <property type="match status" value="1"/>
</dbReference>
<dbReference type="InterPro" id="IPR018060">
    <property type="entry name" value="HTH_AraC"/>
</dbReference>
<evidence type="ECO:0000256" key="2">
    <source>
        <dbReference type="ARBA" id="ARBA00023125"/>
    </source>
</evidence>